<dbReference type="EMBL" id="CAAALY010251181">
    <property type="protein sequence ID" value="VEL36004.1"/>
    <property type="molecule type" value="Genomic_DNA"/>
</dbReference>
<comment type="caution">
    <text evidence="1">The sequence shown here is derived from an EMBL/GenBank/DDBJ whole genome shotgun (WGS) entry which is preliminary data.</text>
</comment>
<dbReference type="Proteomes" id="UP000784294">
    <property type="component" value="Unassembled WGS sequence"/>
</dbReference>
<evidence type="ECO:0000313" key="2">
    <source>
        <dbReference type="Proteomes" id="UP000784294"/>
    </source>
</evidence>
<name>A0A448XG51_9PLAT</name>
<dbReference type="AlphaFoldDB" id="A0A448XG51"/>
<sequence>MRLPTHWPITAGLAPIGYFSLHSTLLIRQGYLSWCQLCQSAFGVYVCTVCFTRPLIAWTRGFRRLHLRFTLRRVSWLGLSPRPSLTGLRSVETTSSYEYSCRGCRRVGAPTSSLTDAGWAR</sequence>
<evidence type="ECO:0000313" key="1">
    <source>
        <dbReference type="EMBL" id="VEL36004.1"/>
    </source>
</evidence>
<protein>
    <submittedName>
        <fullName evidence="1">Uncharacterized protein</fullName>
    </submittedName>
</protein>
<proteinExistence type="predicted"/>
<gene>
    <name evidence="1" type="ORF">PXEA_LOCUS29444</name>
</gene>
<reference evidence="1" key="1">
    <citation type="submission" date="2018-11" db="EMBL/GenBank/DDBJ databases">
        <authorList>
            <consortium name="Pathogen Informatics"/>
        </authorList>
    </citation>
    <scope>NUCLEOTIDE SEQUENCE</scope>
</reference>
<accession>A0A448XG51</accession>
<keyword evidence="2" id="KW-1185">Reference proteome</keyword>
<organism evidence="1 2">
    <name type="scientific">Protopolystoma xenopodis</name>
    <dbReference type="NCBI Taxonomy" id="117903"/>
    <lineage>
        <taxon>Eukaryota</taxon>
        <taxon>Metazoa</taxon>
        <taxon>Spiralia</taxon>
        <taxon>Lophotrochozoa</taxon>
        <taxon>Platyhelminthes</taxon>
        <taxon>Monogenea</taxon>
        <taxon>Polyopisthocotylea</taxon>
        <taxon>Polystomatidea</taxon>
        <taxon>Polystomatidae</taxon>
        <taxon>Protopolystoma</taxon>
    </lineage>
</organism>